<evidence type="ECO:0000256" key="8">
    <source>
        <dbReference type="RuleBase" id="RU363098"/>
    </source>
</evidence>
<dbReference type="EC" id="2.7.7.48" evidence="8"/>
<comment type="caution">
    <text evidence="12">The sequence shown here is derived from an EMBL/GenBank/DDBJ whole genome shotgun (WGS) entry which is preliminary data.</text>
</comment>
<dbReference type="OrthoDB" id="6513042at2759"/>
<feature type="compositionally biased region" description="Acidic residues" evidence="9">
    <location>
        <begin position="1090"/>
        <end position="1105"/>
    </location>
</feature>
<feature type="domain" description="RDRP C-terminal head" evidence="11">
    <location>
        <begin position="907"/>
        <end position="1061"/>
    </location>
</feature>
<evidence type="ECO:0000256" key="7">
    <source>
        <dbReference type="ARBA" id="ARBA00048744"/>
    </source>
</evidence>
<gene>
    <name evidence="12" type="primary">RDR1</name>
    <name evidence="12" type="ORF">A0J61_02229</name>
</gene>
<feature type="region of interest" description="Disordered" evidence="9">
    <location>
        <begin position="1090"/>
        <end position="1161"/>
    </location>
</feature>
<evidence type="ECO:0000256" key="5">
    <source>
        <dbReference type="ARBA" id="ARBA00022884"/>
    </source>
</evidence>
<keyword evidence="6" id="KW-0943">RNA-mediated gene silencing</keyword>
<dbReference type="InterPro" id="IPR007855">
    <property type="entry name" value="RDRP"/>
</dbReference>
<dbReference type="InParanoid" id="A0A1C7NL68"/>
<reference evidence="12 13" key="1">
    <citation type="submission" date="2016-03" db="EMBL/GenBank/DDBJ databases">
        <title>Choanephora cucurbitarum.</title>
        <authorList>
            <person name="Min B."/>
            <person name="Park H."/>
            <person name="Park J.-H."/>
            <person name="Shin H.-D."/>
            <person name="Choi I.-G."/>
        </authorList>
    </citation>
    <scope>NUCLEOTIDE SEQUENCE [LARGE SCALE GENOMIC DNA]</scope>
    <source>
        <strain evidence="12 13">KUS-F28377</strain>
    </source>
</reference>
<evidence type="ECO:0000256" key="2">
    <source>
        <dbReference type="ARBA" id="ARBA00022484"/>
    </source>
</evidence>
<keyword evidence="4 8" id="KW-0548">Nucleotidyltransferase</keyword>
<dbReference type="GO" id="GO:0031380">
    <property type="term" value="C:nuclear RNA-directed RNA polymerase complex"/>
    <property type="evidence" value="ECO:0007669"/>
    <property type="project" value="TreeGrafter"/>
</dbReference>
<organism evidence="12 13">
    <name type="scientific">Choanephora cucurbitarum</name>
    <dbReference type="NCBI Taxonomy" id="101091"/>
    <lineage>
        <taxon>Eukaryota</taxon>
        <taxon>Fungi</taxon>
        <taxon>Fungi incertae sedis</taxon>
        <taxon>Mucoromycota</taxon>
        <taxon>Mucoromycotina</taxon>
        <taxon>Mucoromycetes</taxon>
        <taxon>Mucorales</taxon>
        <taxon>Mucorineae</taxon>
        <taxon>Choanephoraceae</taxon>
        <taxon>Choanephoroideae</taxon>
        <taxon>Choanephora</taxon>
    </lineage>
</organism>
<evidence type="ECO:0000313" key="12">
    <source>
        <dbReference type="EMBL" id="OBZ89720.1"/>
    </source>
</evidence>
<evidence type="ECO:0000256" key="6">
    <source>
        <dbReference type="ARBA" id="ARBA00023158"/>
    </source>
</evidence>
<dbReference type="Pfam" id="PF26253">
    <property type="entry name" value="RdRP_head"/>
    <property type="match status" value="1"/>
</dbReference>
<feature type="compositionally biased region" description="Polar residues" evidence="9">
    <location>
        <begin position="1116"/>
        <end position="1126"/>
    </location>
</feature>
<dbReference type="InterPro" id="IPR058752">
    <property type="entry name" value="RDRP_C_head"/>
</dbReference>
<dbReference type="Proteomes" id="UP000093000">
    <property type="component" value="Unassembled WGS sequence"/>
</dbReference>
<keyword evidence="13" id="KW-1185">Reference proteome</keyword>
<dbReference type="PANTHER" id="PTHR23079:SF55">
    <property type="entry name" value="RNA-DIRECTED RNA POLYMERASE"/>
    <property type="match status" value="1"/>
</dbReference>
<dbReference type="GO" id="GO:0030422">
    <property type="term" value="P:siRNA processing"/>
    <property type="evidence" value="ECO:0007669"/>
    <property type="project" value="TreeGrafter"/>
</dbReference>
<dbReference type="STRING" id="101091.A0A1C7NL68"/>
<keyword evidence="3 8" id="KW-0808">Transferase</keyword>
<dbReference type="EMBL" id="LUGH01000081">
    <property type="protein sequence ID" value="OBZ89720.1"/>
    <property type="molecule type" value="Genomic_DNA"/>
</dbReference>
<feature type="domain" description="RDRP core" evidence="10">
    <location>
        <begin position="331"/>
        <end position="892"/>
    </location>
</feature>
<evidence type="ECO:0000313" key="13">
    <source>
        <dbReference type="Proteomes" id="UP000093000"/>
    </source>
</evidence>
<evidence type="ECO:0000256" key="1">
    <source>
        <dbReference type="ARBA" id="ARBA00005762"/>
    </source>
</evidence>
<comment type="similarity">
    <text evidence="1 8">Belongs to the RdRP family.</text>
</comment>
<evidence type="ECO:0000259" key="11">
    <source>
        <dbReference type="Pfam" id="PF26253"/>
    </source>
</evidence>
<feature type="compositionally biased region" description="Acidic residues" evidence="9">
    <location>
        <begin position="1137"/>
        <end position="1148"/>
    </location>
</feature>
<keyword evidence="5 8" id="KW-0694">RNA-binding</keyword>
<protein>
    <recommendedName>
        <fullName evidence="8">RNA-dependent RNA polymerase</fullName>
        <ecNumber evidence="8">2.7.7.48</ecNumber>
    </recommendedName>
</protein>
<dbReference type="Pfam" id="PF05183">
    <property type="entry name" value="RdRP"/>
    <property type="match status" value="1"/>
</dbReference>
<dbReference type="GO" id="GO:0003723">
    <property type="term" value="F:RNA binding"/>
    <property type="evidence" value="ECO:0007669"/>
    <property type="project" value="UniProtKB-KW"/>
</dbReference>
<evidence type="ECO:0000256" key="3">
    <source>
        <dbReference type="ARBA" id="ARBA00022679"/>
    </source>
</evidence>
<dbReference type="AlphaFoldDB" id="A0A1C7NL68"/>
<comment type="catalytic activity">
    <reaction evidence="7 8">
        <text>RNA(n) + a ribonucleoside 5'-triphosphate = RNA(n+1) + diphosphate</text>
        <dbReference type="Rhea" id="RHEA:21248"/>
        <dbReference type="Rhea" id="RHEA-COMP:14527"/>
        <dbReference type="Rhea" id="RHEA-COMP:17342"/>
        <dbReference type="ChEBI" id="CHEBI:33019"/>
        <dbReference type="ChEBI" id="CHEBI:61557"/>
        <dbReference type="ChEBI" id="CHEBI:140395"/>
        <dbReference type="EC" id="2.7.7.48"/>
    </reaction>
</comment>
<name>A0A1C7NL68_9FUNG</name>
<proteinExistence type="inferred from homology"/>
<dbReference type="GO" id="GO:0003968">
    <property type="term" value="F:RNA-directed RNA polymerase activity"/>
    <property type="evidence" value="ECO:0007669"/>
    <property type="project" value="UniProtKB-KW"/>
</dbReference>
<keyword evidence="2 8" id="KW-0696">RNA-directed RNA polymerase</keyword>
<feature type="compositionally biased region" description="Basic and acidic residues" evidence="9">
    <location>
        <begin position="1127"/>
        <end position="1136"/>
    </location>
</feature>
<accession>A0A1C7NL68</accession>
<evidence type="ECO:0000256" key="9">
    <source>
        <dbReference type="SAM" id="MobiDB-lite"/>
    </source>
</evidence>
<evidence type="ECO:0000259" key="10">
    <source>
        <dbReference type="Pfam" id="PF05183"/>
    </source>
</evidence>
<dbReference type="InterPro" id="IPR057596">
    <property type="entry name" value="RDRP_core"/>
</dbReference>
<sequence length="1161" mass="135578">MVYIDTRLVHVRPYSISSYLDEVVHLIPATKLSFGGLESPSVYIEEWSTDQYVTFCFNAIENYIDIFFNHFVGYYRCRIAYTPQMYDNVVLQRHDNITSITISGDYPAHFWRSKRPMERLENLYFLEDWERVTEIPLDEFSFDMIRNKATANPESTKGPISPGGQYPGHMMKLNMWTVYRLEFMIPLKSYSRFLSPQNITHEALENELALAHTTVPRLRSVPTIIQVRQPIHAINIESYFANMSFELQYLMEHAFNLKIFREYNIDSDFLEKISLLPEKVVCVFLTLLVAPQQRIYFPDAALNEAFRVSKDNINFQQPIPEDYTTVRRVIVTPTSIYPLQPAIEPMNHLQYHFKQYAHCFLYVQFTDEDLTPVVPTQSAEDDEETKELQNDRIYERIYNILKRGLRIAGRNYEYLGASVNQLRSHGCWFISPTADFTRAKVLNWIGDFKEIETVSKFSTCVGQLLQPRLCNILLDSSEIEEIEDYYNNGFDFAPECGKMSPEIARAISNQLDMNYSPSVVKFRLAGARGILVISNYLRKRKIQLRSSQIHFNSPDLSLDIIKVSKPNRVYLNRRIILLLSSLGVQDYVFRQLANEELAYWEKYKTGPENVYHDILDEHFSSHRMDDFQRILDAKFLESHDPFISNLAISFQNRLLRGLKENCSLFIHKGARVFAVMDETNTLDPGEVFLQLSDPSGKTLKRKIVEGACIVYRESSCFPGDVRQMTAVYRPQLRHYCNVLVYSSIEQRDLLSICSNDDPDDDNVSVIWDTRLLPRRTNLHARNYETSYTPRSLKRITFRETAKFFTTYVSQDTSYLLKKAYTIMADKHADGILSGNCIYLSQQMSRAIDFAKTGMYATINREFIRCPYPDYMEGSGFRTYKSQKIVGMLHREIKQYQEKPLLSNHCYYDRRMYVPTMYKYILDARKLKAKYDHSLRLLLAQYSVKTEVEFVSGHILSWPKYLGINQRQEFLERICNAYSKFKAYWKHVFNSPFLSAAHSGDTSFDLNDEIEARAAAWYYVTYHPSEFKSERVYKATVLRFVSFPWVVDEYISRIAIKNNSRSPMPEQIQPVPQELIFNPSILLQDNVIYSESEDDDDDEDDEDSETENNIPKEETEASNQIPLNVNDTHVDQEKETTEDYSNEQEDESLEVTVKLNDLLNLN</sequence>
<evidence type="ECO:0000256" key="4">
    <source>
        <dbReference type="ARBA" id="ARBA00022695"/>
    </source>
</evidence>
<dbReference type="PANTHER" id="PTHR23079">
    <property type="entry name" value="RNA-DEPENDENT RNA POLYMERASE"/>
    <property type="match status" value="1"/>
</dbReference>